<feature type="domain" description="NOA1/YqeH-like C-terminal" evidence="7">
    <location>
        <begin position="515"/>
        <end position="614"/>
    </location>
</feature>
<evidence type="ECO:0000256" key="5">
    <source>
        <dbReference type="SAM" id="Phobius"/>
    </source>
</evidence>
<evidence type="ECO:0000313" key="8">
    <source>
        <dbReference type="WBParaSite" id="HPLM_0000986101-mRNA-1"/>
    </source>
</evidence>
<dbReference type="AlphaFoldDB" id="A0A0N4WGD6"/>
<keyword evidence="2 5" id="KW-0812">Transmembrane</keyword>
<keyword evidence="4 5" id="KW-0472">Membrane</keyword>
<comment type="subcellular location">
    <subcellularLocation>
        <location evidence="1">Membrane</location>
        <topology evidence="1">Multi-pass membrane protein</topology>
    </subcellularLocation>
</comment>
<protein>
    <submittedName>
        <fullName evidence="8">PIG-P domain-containing protein</fullName>
    </submittedName>
</protein>
<dbReference type="InterPro" id="IPR052807">
    <property type="entry name" value="Mito_transl_resp_regulator"/>
</dbReference>
<dbReference type="PANTHER" id="PTHR46406:SF1">
    <property type="entry name" value="NITRIC OXIDE-ASSOCIATED PROTEIN 1"/>
    <property type="match status" value="1"/>
</dbReference>
<dbReference type="GO" id="GO:0016020">
    <property type="term" value="C:membrane"/>
    <property type="evidence" value="ECO:0007669"/>
    <property type="project" value="UniProtKB-SubCell"/>
</dbReference>
<name>A0A0N4WGD6_HAEPC</name>
<evidence type="ECO:0000256" key="1">
    <source>
        <dbReference type="ARBA" id="ARBA00004141"/>
    </source>
</evidence>
<sequence length="665" mass="74878">LILYLLWAIVPTPILNRLGITYVPAKYWVIAIPSLIILTITTFVVVVLAVNIYRFRGYRIFEEVEPFFSISEQDHIDRGYFVEGDVYVDEYVSGKTTDLPDDELTMPQRQIFGPDDALEHIDFQLPGQSTGQDSESDELDLDEISSEEIERVGSINPTRPPINKNCSGCGAQLHCKDASLPGFLPEELLDKAARRRAVVEAILCRRCHLLKHHNFLLNVNVCSVDYESIMSCLRMNPEALVLLIVDVTDIPGSIYRQLPGIIGPRRPMIVVANKVDLLPPDAQCGYLKRFKNVVDEAIEEAGFRDQFTILHTALVSAKTGYGIEDLITVSSLSRLIRSFWANCKVHLRAVDLVERATTSVWPGTTLSLLKFPIMKPSPFRLELRRRRMLHDRAWLQKEMYSRITSRFVRSWARILQFLLDQHIIHDCYQYLTAFLSRWSLRDPVFAKGMWCYDTPGTVNEQQVLNLFTLDELIHVLPRRLLQPRTALVPVGHTLLIGGVARLDVVECVKESRVLLTTFVSDDLPLNCIPTAEVKSFLEENLGTKTLVVPCGGSERMAQWPAMESKDFELKGKKGGKALADIVLSSIGWVLVTSASPFIKIRSYTPGGRGLAIRSPMLPYAAELRGKRIPATRFYKVSVISSNPPAPFLCENSMHPVKGTPSFLTG</sequence>
<evidence type="ECO:0000256" key="2">
    <source>
        <dbReference type="ARBA" id="ARBA00022692"/>
    </source>
</evidence>
<reference evidence="8" key="1">
    <citation type="submission" date="2017-02" db="UniProtKB">
        <authorList>
            <consortium name="WormBaseParasite"/>
        </authorList>
    </citation>
    <scope>IDENTIFICATION</scope>
</reference>
<keyword evidence="3 5" id="KW-1133">Transmembrane helix</keyword>
<dbReference type="SUPFAM" id="SSF52540">
    <property type="entry name" value="P-loop containing nucleoside triphosphate hydrolases"/>
    <property type="match status" value="1"/>
</dbReference>
<dbReference type="Gene3D" id="3.40.50.300">
    <property type="entry name" value="P-loop containing nucleotide triphosphate hydrolases"/>
    <property type="match status" value="1"/>
</dbReference>
<evidence type="ECO:0000256" key="4">
    <source>
        <dbReference type="ARBA" id="ARBA00023136"/>
    </source>
</evidence>
<proteinExistence type="predicted"/>
<dbReference type="PANTHER" id="PTHR46406">
    <property type="entry name" value="NITRIC OXIDE-ASSOCIATED PROTEIN 1"/>
    <property type="match status" value="1"/>
</dbReference>
<dbReference type="InterPro" id="IPR013717">
    <property type="entry name" value="PIG-P"/>
</dbReference>
<dbReference type="Pfam" id="PF21516">
    <property type="entry name" value="YqeH-like_C"/>
    <property type="match status" value="1"/>
</dbReference>
<evidence type="ECO:0000256" key="3">
    <source>
        <dbReference type="ARBA" id="ARBA00022989"/>
    </source>
</evidence>
<evidence type="ECO:0000259" key="6">
    <source>
        <dbReference type="Pfam" id="PF08510"/>
    </source>
</evidence>
<feature type="transmembrane region" description="Helical" evidence="5">
    <location>
        <begin position="27"/>
        <end position="50"/>
    </location>
</feature>
<dbReference type="Pfam" id="PF08510">
    <property type="entry name" value="PIG-P"/>
    <property type="match status" value="1"/>
</dbReference>
<feature type="domain" description="PIG-P" evidence="6">
    <location>
        <begin position="1"/>
        <end position="54"/>
    </location>
</feature>
<accession>A0A0N4WGD6</accession>
<dbReference type="CDD" id="cd01855">
    <property type="entry name" value="YqeH"/>
    <property type="match status" value="1"/>
</dbReference>
<organism evidence="8">
    <name type="scientific">Haemonchus placei</name>
    <name type="common">Barber's pole worm</name>
    <dbReference type="NCBI Taxonomy" id="6290"/>
    <lineage>
        <taxon>Eukaryota</taxon>
        <taxon>Metazoa</taxon>
        <taxon>Ecdysozoa</taxon>
        <taxon>Nematoda</taxon>
        <taxon>Chromadorea</taxon>
        <taxon>Rhabditida</taxon>
        <taxon>Rhabditina</taxon>
        <taxon>Rhabditomorpha</taxon>
        <taxon>Strongyloidea</taxon>
        <taxon>Trichostrongylidae</taxon>
        <taxon>Haemonchus</taxon>
    </lineage>
</organism>
<dbReference type="InterPro" id="IPR048422">
    <property type="entry name" value="NOA1/YqeH-like_C"/>
</dbReference>
<dbReference type="WBParaSite" id="HPLM_0000986101-mRNA-1">
    <property type="protein sequence ID" value="HPLM_0000986101-mRNA-1"/>
    <property type="gene ID" value="HPLM_0000986101"/>
</dbReference>
<dbReference type="InterPro" id="IPR027417">
    <property type="entry name" value="P-loop_NTPase"/>
</dbReference>
<evidence type="ECO:0000259" key="7">
    <source>
        <dbReference type="Pfam" id="PF21516"/>
    </source>
</evidence>
<dbReference type="OMA" id="PXRVGRT"/>